<dbReference type="SUPFAM" id="SSF53597">
    <property type="entry name" value="Dihydrofolate reductase-like"/>
    <property type="match status" value="1"/>
</dbReference>
<protein>
    <submittedName>
        <fullName evidence="2">Pyrimidine reductase</fullName>
    </submittedName>
</protein>
<dbReference type="Gene3D" id="3.40.430.10">
    <property type="entry name" value="Dihydrofolate Reductase, subunit A"/>
    <property type="match status" value="1"/>
</dbReference>
<dbReference type="PANTHER" id="PTHR38011">
    <property type="entry name" value="DIHYDROFOLATE REDUCTASE FAMILY PROTEIN (AFU_ORTHOLOGUE AFUA_8G06820)"/>
    <property type="match status" value="1"/>
</dbReference>
<sequence>MAKLVLSENVCLDGAIQDAVGMDGYDRGGWFTEMGADDYEAWAKVEYDEALGADALLMGRRTDGFFAAAGWNTREGAWADRLRVLPKYVVSSTIGETEWAGGTVLRGDVVAEVVKLKERYERDIVVYGSAQLARTLIDEGLVDQVRLTVHPFVLGDGEHFLDGIAARTPLQVVSTTAIGTNLTYLVYDVTRAQE</sequence>
<feature type="domain" description="Bacterial bifunctional deaminase-reductase C-terminal" evidence="1">
    <location>
        <begin position="4"/>
        <end position="182"/>
    </location>
</feature>
<dbReference type="Pfam" id="PF01872">
    <property type="entry name" value="RibD_C"/>
    <property type="match status" value="1"/>
</dbReference>
<reference evidence="2" key="2">
    <citation type="submission" date="2020-09" db="EMBL/GenBank/DDBJ databases">
        <authorList>
            <person name="Sun Q."/>
            <person name="Zhou Y."/>
        </authorList>
    </citation>
    <scope>NUCLEOTIDE SEQUENCE</scope>
    <source>
        <strain evidence="2">CGMCC 1.15085</strain>
    </source>
</reference>
<dbReference type="AlphaFoldDB" id="A0A916WR96"/>
<dbReference type="InterPro" id="IPR002734">
    <property type="entry name" value="RibDG_C"/>
</dbReference>
<name>A0A916WR96_9MICO</name>
<dbReference type="Proteomes" id="UP000636793">
    <property type="component" value="Unassembled WGS sequence"/>
</dbReference>
<dbReference type="RefSeq" id="WP_188835914.1">
    <property type="nucleotide sequence ID" value="NZ_BMHI01000002.1"/>
</dbReference>
<organism evidence="2 3">
    <name type="scientific">Flexivirga endophytica</name>
    <dbReference type="NCBI Taxonomy" id="1849103"/>
    <lineage>
        <taxon>Bacteria</taxon>
        <taxon>Bacillati</taxon>
        <taxon>Actinomycetota</taxon>
        <taxon>Actinomycetes</taxon>
        <taxon>Micrococcales</taxon>
        <taxon>Dermacoccaceae</taxon>
        <taxon>Flexivirga</taxon>
    </lineage>
</organism>
<comment type="caution">
    <text evidence="2">The sequence shown here is derived from an EMBL/GenBank/DDBJ whole genome shotgun (WGS) entry which is preliminary data.</text>
</comment>
<proteinExistence type="predicted"/>
<evidence type="ECO:0000313" key="3">
    <source>
        <dbReference type="Proteomes" id="UP000636793"/>
    </source>
</evidence>
<gene>
    <name evidence="2" type="ORF">GCM10011492_10000</name>
</gene>
<dbReference type="GO" id="GO:0008703">
    <property type="term" value="F:5-amino-6-(5-phosphoribosylamino)uracil reductase activity"/>
    <property type="evidence" value="ECO:0007669"/>
    <property type="project" value="InterPro"/>
</dbReference>
<reference evidence="2" key="1">
    <citation type="journal article" date="2014" name="Int. J. Syst. Evol. Microbiol.">
        <title>Complete genome sequence of Corynebacterium casei LMG S-19264T (=DSM 44701T), isolated from a smear-ripened cheese.</title>
        <authorList>
            <consortium name="US DOE Joint Genome Institute (JGI-PGF)"/>
            <person name="Walter F."/>
            <person name="Albersmeier A."/>
            <person name="Kalinowski J."/>
            <person name="Ruckert C."/>
        </authorList>
    </citation>
    <scope>NUCLEOTIDE SEQUENCE</scope>
    <source>
        <strain evidence="2">CGMCC 1.15085</strain>
    </source>
</reference>
<dbReference type="PANTHER" id="PTHR38011:SF11">
    <property type="entry name" value="2,5-DIAMINO-6-RIBOSYLAMINO-4(3H)-PYRIMIDINONE 5'-PHOSPHATE REDUCTASE"/>
    <property type="match status" value="1"/>
</dbReference>
<keyword evidence="3" id="KW-1185">Reference proteome</keyword>
<dbReference type="InterPro" id="IPR050765">
    <property type="entry name" value="Riboflavin_Biosynth_HTPR"/>
</dbReference>
<evidence type="ECO:0000313" key="2">
    <source>
        <dbReference type="EMBL" id="GGB22224.1"/>
    </source>
</evidence>
<dbReference type="EMBL" id="BMHI01000002">
    <property type="protein sequence ID" value="GGB22224.1"/>
    <property type="molecule type" value="Genomic_DNA"/>
</dbReference>
<accession>A0A916WR96</accession>
<dbReference type="InterPro" id="IPR024072">
    <property type="entry name" value="DHFR-like_dom_sf"/>
</dbReference>
<dbReference type="GO" id="GO:0009231">
    <property type="term" value="P:riboflavin biosynthetic process"/>
    <property type="evidence" value="ECO:0007669"/>
    <property type="project" value="InterPro"/>
</dbReference>
<evidence type="ECO:0000259" key="1">
    <source>
        <dbReference type="Pfam" id="PF01872"/>
    </source>
</evidence>